<dbReference type="EMBL" id="ABJB011114132">
    <property type="status" value="NOT_ANNOTATED_CDS"/>
    <property type="molecule type" value="Genomic_DNA"/>
</dbReference>
<dbReference type="VEuPathDB" id="VectorBase:ISCP_031101"/>
<name>B7PSZ5_IXOSC</name>
<feature type="region of interest" description="Disordered" evidence="5">
    <location>
        <begin position="301"/>
        <end position="323"/>
    </location>
</feature>
<comment type="subcellular location">
    <subcellularLocation>
        <location evidence="1">Nucleus</location>
    </subcellularLocation>
</comment>
<keyword evidence="4" id="KW-0539">Nucleus</keyword>
<dbReference type="EMBL" id="ABJB010396308">
    <property type="status" value="NOT_ANNOTATED_CDS"/>
    <property type="molecule type" value="Genomic_DNA"/>
</dbReference>
<evidence type="ECO:0007829" key="10">
    <source>
        <dbReference type="PeptideAtlas" id="B7PSZ5"/>
    </source>
</evidence>
<dbReference type="Proteomes" id="UP000001555">
    <property type="component" value="Unassembled WGS sequence"/>
</dbReference>
<keyword evidence="3" id="KW-0508">mRNA splicing</keyword>
<evidence type="ECO:0000313" key="9">
    <source>
        <dbReference type="Proteomes" id="UP000001555"/>
    </source>
</evidence>
<feature type="non-terminal residue" evidence="7">
    <location>
        <position position="1"/>
    </location>
</feature>
<evidence type="ECO:0000313" key="7">
    <source>
        <dbReference type="EMBL" id="EEC09717.1"/>
    </source>
</evidence>
<feature type="domain" description="G-patch" evidence="6">
    <location>
        <begin position="280"/>
        <end position="323"/>
    </location>
</feature>
<reference evidence="8" key="2">
    <citation type="submission" date="2020-05" db="UniProtKB">
        <authorList>
            <consortium name="EnsemblMetazoa"/>
        </authorList>
    </citation>
    <scope>IDENTIFICATION</scope>
    <source>
        <strain evidence="8">wikel</strain>
    </source>
</reference>
<dbReference type="GO" id="GO:0003676">
    <property type="term" value="F:nucleic acid binding"/>
    <property type="evidence" value="ECO:0007669"/>
    <property type="project" value="InterPro"/>
</dbReference>
<dbReference type="SMART" id="SM00443">
    <property type="entry name" value="G_patch"/>
    <property type="match status" value="1"/>
</dbReference>
<dbReference type="EMBL" id="ABJB010943761">
    <property type="status" value="NOT_ANNOTATED_CDS"/>
    <property type="molecule type" value="Genomic_DNA"/>
</dbReference>
<dbReference type="EMBL" id="ABJB010242961">
    <property type="status" value="NOT_ANNOTATED_CDS"/>
    <property type="molecule type" value="Genomic_DNA"/>
</dbReference>
<dbReference type="OrthoDB" id="4822at2759"/>
<feature type="region of interest" description="Disordered" evidence="5">
    <location>
        <begin position="80"/>
        <end position="132"/>
    </location>
</feature>
<dbReference type="Pfam" id="PF01585">
    <property type="entry name" value="G-patch"/>
    <property type="match status" value="1"/>
</dbReference>
<evidence type="ECO:0000256" key="2">
    <source>
        <dbReference type="ARBA" id="ARBA00022664"/>
    </source>
</evidence>
<dbReference type="InterPro" id="IPR040169">
    <property type="entry name" value="SUGP1/2"/>
</dbReference>
<gene>
    <name evidence="7" type="ORF">IscW_ISCW007813</name>
</gene>
<dbReference type="InterPro" id="IPR000467">
    <property type="entry name" value="G_patch_dom"/>
</dbReference>
<evidence type="ECO:0000256" key="3">
    <source>
        <dbReference type="ARBA" id="ARBA00023187"/>
    </source>
</evidence>
<dbReference type="GO" id="GO:0008380">
    <property type="term" value="P:RNA splicing"/>
    <property type="evidence" value="ECO:0007669"/>
    <property type="project" value="UniProtKB-KW"/>
</dbReference>
<evidence type="ECO:0000256" key="1">
    <source>
        <dbReference type="ARBA" id="ARBA00004123"/>
    </source>
</evidence>
<dbReference type="EMBL" id="ABJB010979175">
    <property type="status" value="NOT_ANNOTATED_CDS"/>
    <property type="molecule type" value="Genomic_DNA"/>
</dbReference>
<evidence type="ECO:0000313" key="8">
    <source>
        <dbReference type="EnsemblMetazoa" id="ISCW007813-PA"/>
    </source>
</evidence>
<dbReference type="HOGENOM" id="CLU_862144_0_0_1"/>
<evidence type="ECO:0000256" key="4">
    <source>
        <dbReference type="ARBA" id="ARBA00023242"/>
    </source>
</evidence>
<proteinExistence type="evidence at protein level"/>
<dbReference type="AlphaFoldDB" id="B7PSZ5"/>
<dbReference type="GO" id="GO:0005634">
    <property type="term" value="C:nucleus"/>
    <property type="evidence" value="ECO:0007669"/>
    <property type="project" value="UniProtKB-SubCell"/>
</dbReference>
<dbReference type="EMBL" id="ABJB010892034">
    <property type="status" value="NOT_ANNOTATED_CDS"/>
    <property type="molecule type" value="Genomic_DNA"/>
</dbReference>
<accession>B7PSZ5</accession>
<keyword evidence="10" id="KW-1267">Proteomics identification</keyword>
<protein>
    <submittedName>
        <fullName evidence="7 8">Arginine/serine rich splicing factor sf4/14, putative</fullName>
    </submittedName>
</protein>
<dbReference type="VEuPathDB" id="VectorBase:ISCW007813"/>
<dbReference type="STRING" id="6945.B7PSZ5"/>
<reference evidence="7 9" key="1">
    <citation type="submission" date="2008-03" db="EMBL/GenBank/DDBJ databases">
        <title>Annotation of Ixodes scapularis.</title>
        <authorList>
            <consortium name="Ixodes scapularis Genome Project Consortium"/>
            <person name="Caler E."/>
            <person name="Hannick L.I."/>
            <person name="Bidwell S."/>
            <person name="Joardar V."/>
            <person name="Thiagarajan M."/>
            <person name="Amedeo P."/>
            <person name="Galinsky K.J."/>
            <person name="Schobel S."/>
            <person name="Inman J."/>
            <person name="Hostetler J."/>
            <person name="Miller J."/>
            <person name="Hammond M."/>
            <person name="Megy K."/>
            <person name="Lawson D."/>
            <person name="Kodira C."/>
            <person name="Sutton G."/>
            <person name="Meyer J."/>
            <person name="Hill C.A."/>
            <person name="Birren B."/>
            <person name="Nene V."/>
            <person name="Collins F."/>
            <person name="Alarcon-Chaidez F."/>
            <person name="Wikel S."/>
            <person name="Strausberg R."/>
        </authorList>
    </citation>
    <scope>NUCLEOTIDE SEQUENCE [LARGE SCALE GENOMIC DNA]</scope>
    <source>
        <strain evidence="9">Wikel</strain>
        <strain evidence="7">Wikel colony</strain>
    </source>
</reference>
<dbReference type="EMBL" id="ABJB011017982">
    <property type="status" value="NOT_ANNOTATED_CDS"/>
    <property type="molecule type" value="Genomic_DNA"/>
</dbReference>
<dbReference type="EMBL" id="DS781944">
    <property type="protein sequence ID" value="EEC09717.1"/>
    <property type="molecule type" value="Genomic_DNA"/>
</dbReference>
<dbReference type="PaxDb" id="6945-B7PSZ5"/>
<feature type="compositionally biased region" description="Basic and acidic residues" evidence="5">
    <location>
        <begin position="313"/>
        <end position="323"/>
    </location>
</feature>
<sequence>TLQPSAVAPLLDGEEDEEEDVKAVEPLHLEKTVESGCACRARDAHCEVSGEALPVSCAQGVRGAIERVAICVAVNGRTAEEDARVAHQGDPAYRRRPFADAAPSEGGPRKRKRQSRWAPSDNSSSSSSFTDALEDAAPAELPSFVQSGGACKQQDGGIVPIVASFSNKLVAEFETMRALFEMMQAKKRAQEARAMSGKVQYEYDSDEETDGGTWEHKKRAKEMEKTRARADELTVMGKGKHHIGDFLPPEELERFMEKYDALKEGRPPDLSDYREFKLTEQNVGYQMLQRLGWAEGQGLGADGAGITAPVNKTTRDGRTTDGG</sequence>
<dbReference type="PANTHER" id="PTHR23340:SF0">
    <property type="entry name" value="SURP AND G-PATCH DOMAIN-CONTAINING PROTEIN 1 ISOFORM X1"/>
    <property type="match status" value="1"/>
</dbReference>
<evidence type="ECO:0000259" key="6">
    <source>
        <dbReference type="PROSITE" id="PS50174"/>
    </source>
</evidence>
<dbReference type="PANTHER" id="PTHR23340">
    <property type="entry name" value="ARGININE/SERINE RICH SPLICING FACTOR SF4/14"/>
    <property type="match status" value="1"/>
</dbReference>
<keyword evidence="2" id="KW-0507">mRNA processing</keyword>
<feature type="region of interest" description="Disordered" evidence="5">
    <location>
        <begin position="204"/>
        <end position="227"/>
    </location>
</feature>
<evidence type="ECO:0000256" key="5">
    <source>
        <dbReference type="SAM" id="MobiDB-lite"/>
    </source>
</evidence>
<keyword evidence="9" id="KW-1185">Reference proteome</keyword>
<dbReference type="EnsemblMetazoa" id="ISCW007813-RA">
    <property type="protein sequence ID" value="ISCW007813-PA"/>
    <property type="gene ID" value="ISCW007813"/>
</dbReference>
<dbReference type="PROSITE" id="PS50174">
    <property type="entry name" value="G_PATCH"/>
    <property type="match status" value="1"/>
</dbReference>
<dbReference type="EMBL" id="ABJB010900187">
    <property type="status" value="NOT_ANNOTATED_CDS"/>
    <property type="molecule type" value="Genomic_DNA"/>
</dbReference>
<dbReference type="GO" id="GO:0006397">
    <property type="term" value="P:mRNA processing"/>
    <property type="evidence" value="ECO:0007669"/>
    <property type="project" value="UniProtKB-KW"/>
</dbReference>
<organism>
    <name type="scientific">Ixodes scapularis</name>
    <name type="common">Black-legged tick</name>
    <name type="synonym">Deer tick</name>
    <dbReference type="NCBI Taxonomy" id="6945"/>
    <lineage>
        <taxon>Eukaryota</taxon>
        <taxon>Metazoa</taxon>
        <taxon>Ecdysozoa</taxon>
        <taxon>Arthropoda</taxon>
        <taxon>Chelicerata</taxon>
        <taxon>Arachnida</taxon>
        <taxon>Acari</taxon>
        <taxon>Parasitiformes</taxon>
        <taxon>Ixodida</taxon>
        <taxon>Ixodoidea</taxon>
        <taxon>Ixodidae</taxon>
        <taxon>Ixodinae</taxon>
        <taxon>Ixodes</taxon>
    </lineage>
</organism>
<dbReference type="VEuPathDB" id="VectorBase:ISCI007813"/>